<name>A0A418XU66_9GAMM</name>
<dbReference type="RefSeq" id="WP_007150199.1">
    <property type="nucleotide sequence ID" value="NZ_CAXGPP010000011.1"/>
</dbReference>
<keyword evidence="7" id="KW-0813">Transport</keyword>
<dbReference type="GO" id="GO:0022857">
    <property type="term" value="F:transmembrane transporter activity"/>
    <property type="evidence" value="ECO:0007669"/>
    <property type="project" value="UniProtKB-UniRule"/>
</dbReference>
<organism evidence="10 11">
    <name type="scientific">Alcanivorax profundi</name>
    <dbReference type="NCBI Taxonomy" id="2338368"/>
    <lineage>
        <taxon>Bacteria</taxon>
        <taxon>Pseudomonadati</taxon>
        <taxon>Pseudomonadota</taxon>
        <taxon>Gammaproteobacteria</taxon>
        <taxon>Oceanospirillales</taxon>
        <taxon>Alcanivoracaceae</taxon>
        <taxon>Alcanivorax</taxon>
    </lineage>
</organism>
<protein>
    <submittedName>
        <fullName evidence="10">TRAP transporter large permease subunit</fullName>
    </submittedName>
</protein>
<feature type="transmembrane region" description="Helical" evidence="8">
    <location>
        <begin position="422"/>
        <end position="441"/>
    </location>
</feature>
<feature type="transmembrane region" description="Helical" evidence="8">
    <location>
        <begin position="190"/>
        <end position="210"/>
    </location>
</feature>
<feature type="transmembrane region" description="Helical" evidence="8">
    <location>
        <begin position="611"/>
        <end position="628"/>
    </location>
</feature>
<evidence type="ECO:0000256" key="7">
    <source>
        <dbReference type="RuleBase" id="RU369079"/>
    </source>
</evidence>
<feature type="transmembrane region" description="Helical" evidence="8">
    <location>
        <begin position="739"/>
        <end position="758"/>
    </location>
</feature>
<dbReference type="Pfam" id="PF06808">
    <property type="entry name" value="DctM"/>
    <property type="match status" value="1"/>
</dbReference>
<sequence>MNIASLSMAQRSAGEWLSSLPTIILLLLTIFLASGEVIHSQLLKIGESTWEGYFKLRTAGLVGAPTCNSDPNIEQEIQKAITEKKARMAADPLAGILGSEVNEGAIRQSLESSRSICRNKWSDYRMVQENATPGVIAFRNLETGVAHLVTTLGGYKRLLLCLLIIICAATATFSRHHIALRPAQTRKDHLVSTVGQLSANLMLLASAWVYRSAELSAVADGVNVDHFYLHQFWIAGFSILSLAAFYQLLRPPKDLSDGGSWGKSLLTIPLYSIMCISAGIQFAQQGYYHGISVYLGMLMELSTLFLSLALYIWIGMMLRQTKLAHLVFDVLRPWKMSPELMCFVVLAITAIPTAFTGASGIFVIAAGATVYHELIRAGARKQLALAATAMSGSLGVVLRPCLLVVIIAALNNAVTTDEMFSSGLKVFSLSLFLFFVYSQFVRTSPARIAPLSEAVPASLKRLVPLLPYIIIMGTVVVFFRDILGAELNEIYAPIILPVMMLSILCYEKLSVKSLHVFSLTLVPLILYSSYNMAGMQEALNSGNIPTGTSKNELNSLFWELFWRNMLLSVSLILQHLVKKPSAKPHHQPEPGTGEKLESSLRFATNETTGHIGALLILMGMSVSLGGIVERSGMMENLPETFANIWVAMTILVITMVIIGMTMDPMGAVLLVNATIAPVAFANGIEPLHFWMITLAAFELGYLSPPVALNHLLTRQVVGDEEVESAKVHGGSFYRRHEKYLLPIAVMLTALLMVSYLPLMSDTLHGYMFQKISHGG</sequence>
<keyword evidence="5 8" id="KW-1133">Transmembrane helix</keyword>
<keyword evidence="4 8" id="KW-0812">Transmembrane</keyword>
<keyword evidence="6 8" id="KW-0472">Membrane</keyword>
<evidence type="ECO:0000256" key="4">
    <source>
        <dbReference type="ARBA" id="ARBA00022692"/>
    </source>
</evidence>
<dbReference type="EMBL" id="QYYA01000006">
    <property type="protein sequence ID" value="RJG16254.1"/>
    <property type="molecule type" value="Genomic_DNA"/>
</dbReference>
<feature type="transmembrane region" description="Helical" evidence="8">
    <location>
        <begin position="158"/>
        <end position="178"/>
    </location>
</feature>
<feature type="transmembrane region" description="Helical" evidence="8">
    <location>
        <begin position="16"/>
        <end position="34"/>
    </location>
</feature>
<comment type="subcellular location">
    <subcellularLocation>
        <location evidence="1 7">Cell inner membrane</location>
        <topology evidence="1 7">Multi-pass membrane protein</topology>
    </subcellularLocation>
</comment>
<feature type="transmembrane region" description="Helical" evidence="8">
    <location>
        <begin position="513"/>
        <end position="530"/>
    </location>
</feature>
<dbReference type="GO" id="GO:0005886">
    <property type="term" value="C:plasma membrane"/>
    <property type="evidence" value="ECO:0007669"/>
    <property type="project" value="UniProtKB-SubCell"/>
</dbReference>
<evidence type="ECO:0000313" key="11">
    <source>
        <dbReference type="Proteomes" id="UP000283734"/>
    </source>
</evidence>
<dbReference type="InterPro" id="IPR004681">
    <property type="entry name" value="TRAP_DctM"/>
</dbReference>
<evidence type="ECO:0000259" key="9">
    <source>
        <dbReference type="Pfam" id="PF06808"/>
    </source>
</evidence>
<feature type="transmembrane region" description="Helical" evidence="8">
    <location>
        <begin position="665"/>
        <end position="681"/>
    </location>
</feature>
<comment type="function">
    <text evidence="7">Part of the tripartite ATP-independent periplasmic (TRAP) transport system.</text>
</comment>
<evidence type="ECO:0000313" key="10">
    <source>
        <dbReference type="EMBL" id="RJG16254.1"/>
    </source>
</evidence>
<keyword evidence="3 7" id="KW-0997">Cell inner membrane</keyword>
<feature type="domain" description="TRAP C4-dicarboxylate transport system permease DctM subunit" evidence="9">
    <location>
        <begin position="631"/>
        <end position="757"/>
    </location>
</feature>
<dbReference type="InterPro" id="IPR010656">
    <property type="entry name" value="DctM"/>
</dbReference>
<accession>A0A418XU66</accession>
<reference evidence="10 11" key="1">
    <citation type="submission" date="2018-09" db="EMBL/GenBank/DDBJ databases">
        <title>Alcanivorax profundi sp. nov., isolated from 1000 m-depth seawater of the Mariana Trench.</title>
        <authorList>
            <person name="Liu J."/>
        </authorList>
    </citation>
    <scope>NUCLEOTIDE SEQUENCE [LARGE SCALE GENOMIC DNA]</scope>
    <source>
        <strain evidence="10 11">MTEO17</strain>
    </source>
</reference>
<feature type="transmembrane region" description="Helical" evidence="8">
    <location>
        <begin position="292"/>
        <end position="314"/>
    </location>
</feature>
<feature type="transmembrane region" description="Helical" evidence="8">
    <location>
        <begin position="640"/>
        <end position="658"/>
    </location>
</feature>
<evidence type="ECO:0000256" key="6">
    <source>
        <dbReference type="ARBA" id="ARBA00023136"/>
    </source>
</evidence>
<feature type="transmembrane region" description="Helical" evidence="8">
    <location>
        <begin position="462"/>
        <end position="484"/>
    </location>
</feature>
<evidence type="ECO:0000256" key="2">
    <source>
        <dbReference type="ARBA" id="ARBA00022475"/>
    </source>
</evidence>
<dbReference type="PANTHER" id="PTHR33362">
    <property type="entry name" value="SIALIC ACID TRAP TRANSPORTER PERMEASE PROTEIN SIAT-RELATED"/>
    <property type="match status" value="1"/>
</dbReference>
<feature type="transmembrane region" description="Helical" evidence="8">
    <location>
        <begin position="231"/>
        <end position="249"/>
    </location>
</feature>
<dbReference type="Proteomes" id="UP000283734">
    <property type="component" value="Unassembled WGS sequence"/>
</dbReference>
<dbReference type="OrthoDB" id="9796052at2"/>
<feature type="transmembrane region" description="Helical" evidence="8">
    <location>
        <begin position="490"/>
        <end position="506"/>
    </location>
</feature>
<dbReference type="AlphaFoldDB" id="A0A418XU66"/>
<feature type="transmembrane region" description="Helical" evidence="8">
    <location>
        <begin position="343"/>
        <end position="371"/>
    </location>
</feature>
<evidence type="ECO:0000256" key="3">
    <source>
        <dbReference type="ARBA" id="ARBA00022519"/>
    </source>
</evidence>
<feature type="transmembrane region" description="Helical" evidence="8">
    <location>
        <begin position="261"/>
        <end position="280"/>
    </location>
</feature>
<gene>
    <name evidence="10" type="ORF">D4A39_15830</name>
</gene>
<evidence type="ECO:0000256" key="8">
    <source>
        <dbReference type="SAM" id="Phobius"/>
    </source>
</evidence>
<evidence type="ECO:0000256" key="5">
    <source>
        <dbReference type="ARBA" id="ARBA00022989"/>
    </source>
</evidence>
<evidence type="ECO:0000256" key="1">
    <source>
        <dbReference type="ARBA" id="ARBA00004429"/>
    </source>
</evidence>
<proteinExistence type="predicted"/>
<keyword evidence="2" id="KW-1003">Cell membrane</keyword>
<comment type="caution">
    <text evidence="10">The sequence shown here is derived from an EMBL/GenBank/DDBJ whole genome shotgun (WGS) entry which is preliminary data.</text>
</comment>
<keyword evidence="11" id="KW-1185">Reference proteome</keyword>